<dbReference type="InterPro" id="IPR004299">
    <property type="entry name" value="MBOAT_fam"/>
</dbReference>
<name>A0ABQ8XFP2_9EUKA</name>
<evidence type="ECO:0000313" key="12">
    <source>
        <dbReference type="Proteomes" id="UP001150062"/>
    </source>
</evidence>
<keyword evidence="5" id="KW-0256">Endoplasmic reticulum</keyword>
<evidence type="ECO:0000256" key="9">
    <source>
        <dbReference type="SAM" id="MobiDB-lite"/>
    </source>
</evidence>
<feature type="transmembrane region" description="Helical" evidence="10">
    <location>
        <begin position="142"/>
        <end position="163"/>
    </location>
</feature>
<keyword evidence="6 10" id="KW-1133">Transmembrane helix</keyword>
<evidence type="ECO:0000256" key="8">
    <source>
        <dbReference type="ARBA" id="ARBA00023315"/>
    </source>
</evidence>
<keyword evidence="8" id="KW-0012">Acyltransferase</keyword>
<feature type="transmembrane region" description="Helical" evidence="10">
    <location>
        <begin position="120"/>
        <end position="136"/>
    </location>
</feature>
<dbReference type="PANTHER" id="PTHR10408">
    <property type="entry name" value="STEROL O-ACYLTRANSFERASE"/>
    <property type="match status" value="1"/>
</dbReference>
<feature type="transmembrane region" description="Helical" evidence="10">
    <location>
        <begin position="882"/>
        <end position="899"/>
    </location>
</feature>
<evidence type="ECO:0000313" key="11">
    <source>
        <dbReference type="EMBL" id="KAJ6230899.1"/>
    </source>
</evidence>
<evidence type="ECO:0000256" key="5">
    <source>
        <dbReference type="ARBA" id="ARBA00022824"/>
    </source>
</evidence>
<comment type="caution">
    <text evidence="11">The sequence shown here is derived from an EMBL/GenBank/DDBJ whole genome shotgun (WGS) entry which is preliminary data.</text>
</comment>
<protein>
    <submittedName>
        <fullName evidence="11">Sterol o-acyltransferase</fullName>
    </submittedName>
</protein>
<feature type="transmembrane region" description="Helical" evidence="10">
    <location>
        <begin position="263"/>
        <end position="283"/>
    </location>
</feature>
<comment type="similarity">
    <text evidence="2">Belongs to the membrane-bound acyltransferase family. Sterol o-acyltransferase subfamily.</text>
</comment>
<keyword evidence="12" id="KW-1185">Reference proteome</keyword>
<evidence type="ECO:0000256" key="7">
    <source>
        <dbReference type="ARBA" id="ARBA00023136"/>
    </source>
</evidence>
<feature type="transmembrane region" description="Helical" evidence="10">
    <location>
        <begin position="83"/>
        <end position="100"/>
    </location>
</feature>
<reference evidence="11" key="1">
    <citation type="submission" date="2022-08" db="EMBL/GenBank/DDBJ databases">
        <title>Novel sulfate-reducing endosymbionts in the free-living metamonad Anaeramoeba.</title>
        <authorList>
            <person name="Jerlstrom-Hultqvist J."/>
            <person name="Cepicka I."/>
            <person name="Gallot-Lavallee L."/>
            <person name="Salas-Leiva D."/>
            <person name="Curtis B.A."/>
            <person name="Zahonova K."/>
            <person name="Pipaliya S."/>
            <person name="Dacks J."/>
            <person name="Roger A.J."/>
        </authorList>
    </citation>
    <scope>NUCLEOTIDE SEQUENCE</scope>
    <source>
        <strain evidence="11">Schooner1</strain>
    </source>
</reference>
<evidence type="ECO:0000256" key="1">
    <source>
        <dbReference type="ARBA" id="ARBA00004477"/>
    </source>
</evidence>
<evidence type="ECO:0000256" key="3">
    <source>
        <dbReference type="ARBA" id="ARBA00022679"/>
    </source>
</evidence>
<accession>A0ABQ8XFP2</accession>
<feature type="transmembrane region" description="Helical" evidence="10">
    <location>
        <begin position="339"/>
        <end position="357"/>
    </location>
</feature>
<evidence type="ECO:0000256" key="2">
    <source>
        <dbReference type="ARBA" id="ARBA00009010"/>
    </source>
</evidence>
<evidence type="ECO:0000256" key="10">
    <source>
        <dbReference type="SAM" id="Phobius"/>
    </source>
</evidence>
<keyword evidence="4 10" id="KW-0812">Transmembrane</keyword>
<comment type="subcellular location">
    <subcellularLocation>
        <location evidence="1">Endoplasmic reticulum membrane</location>
        <topology evidence="1">Multi-pass membrane protein</topology>
    </subcellularLocation>
</comment>
<feature type="transmembrane region" description="Helical" evidence="10">
    <location>
        <begin position="41"/>
        <end position="63"/>
    </location>
</feature>
<dbReference type="EMBL" id="JAOAOG010000308">
    <property type="protein sequence ID" value="KAJ6230899.1"/>
    <property type="molecule type" value="Genomic_DNA"/>
</dbReference>
<dbReference type="Proteomes" id="UP001150062">
    <property type="component" value="Unassembled WGS sequence"/>
</dbReference>
<evidence type="ECO:0000256" key="6">
    <source>
        <dbReference type="ARBA" id="ARBA00022989"/>
    </source>
</evidence>
<feature type="transmembrane region" description="Helical" evidence="10">
    <location>
        <begin position="224"/>
        <end position="243"/>
    </location>
</feature>
<dbReference type="Pfam" id="PF03062">
    <property type="entry name" value="MBOAT"/>
    <property type="match status" value="1"/>
</dbReference>
<feature type="compositionally biased region" description="Basic and acidic residues" evidence="9">
    <location>
        <begin position="14"/>
        <end position="23"/>
    </location>
</feature>
<gene>
    <name evidence="11" type="ORF">M0813_06467</name>
</gene>
<proteinExistence type="inferred from homology"/>
<feature type="transmembrane region" description="Helical" evidence="10">
    <location>
        <begin position="392"/>
        <end position="413"/>
    </location>
</feature>
<feature type="region of interest" description="Disordered" evidence="9">
    <location>
        <begin position="1"/>
        <end position="23"/>
    </location>
</feature>
<keyword evidence="7 10" id="KW-0472">Membrane</keyword>
<keyword evidence="3" id="KW-0808">Transferase</keyword>
<sequence>MNKKIRNNSINSMSEKENDPHPHWAEQAPLSKLSFKTFNSIFGGLYLIIILAILQQVVNYFMGNKCFYSMPDIRRLPLAFEDVPRLFVNFAVIALSVSYTPYVKRQYLLGKMNRKRAKQILWIMLILVPNLTFLLRTKKINVWVGFFTAAFNMAATFKCWSYIRSLFDEEDKAKGEKQMRKIRSDHKRENTLAKFLFFLIRPWVVYEVNYPKTAKRNYLLAAKYFAGAFLSITCMLGVLQVGFQKVYTTDQVWKDFVPTMMCLGLPSIFFWVLLFITFFHFYLSSIAEITQYKPRGLYGYWWDVLTIQDFWKHWNPPINQWAARYIYRPLRKRGVSRDMAGIAVFIVSGILHEYLLWGMFGSWNFWVSLIFFGQPIVMFIEKKLSTKLLKIMAEIIKIITFFGGLSFITIMYGRKWLQKTNYNTHFFDLLSSRSQIFKNHFTQEISIYFPLEFQILTILEDSVYNNKQNTLNFLQKYLKNPNPNEQLNYKNKVTLTKEPLNTEGKPHYLTVNEDLFQEKLDNFKYLIFHYLFSSTIIYFNEDTDLIQQNIYKIKTTLSPIARNEPMNNLFPSSFVKPNLIIIFLNKEKKGNIQTQELDEFFSQVETLYNPTKDELNEMVLKYLNKPNSRTPSKNFANELDEFVKKINRLTISSRKDDFFSAIDIRCDNFLKEKEKDTYPPRDLNEICEKEKKSLNELQKFHNDPNNLSQEDKIENILICEKRIDKMIVRNKITAEQIESLFETDINNAMEQTSYGICKNIGNSNDEMRIYFNTKYYKQIFPVYQVSCYNKILLNNIDTISQSFFDSEEEPCNEDSNKIDNTVHEHIDNKSIRNYINMDSINKLKSELTTKIAQECQKINPPKAPNPPIILLILTLIQDNIKYVSISIVVLLVTLMILFIKRA</sequence>
<organism evidence="11 12">
    <name type="scientific">Anaeramoeba flamelloides</name>
    <dbReference type="NCBI Taxonomy" id="1746091"/>
    <lineage>
        <taxon>Eukaryota</taxon>
        <taxon>Metamonada</taxon>
        <taxon>Anaeramoebidae</taxon>
        <taxon>Anaeramoeba</taxon>
    </lineage>
</organism>
<evidence type="ECO:0000256" key="4">
    <source>
        <dbReference type="ARBA" id="ARBA00022692"/>
    </source>
</evidence>
<dbReference type="InterPro" id="IPR014371">
    <property type="entry name" value="Oat_ACAT_DAG_ARE"/>
</dbReference>